<keyword evidence="2 6" id="KW-0812">Transmembrane</keyword>
<evidence type="ECO:0000313" key="8">
    <source>
        <dbReference type="EMBL" id="CDJ42653.1"/>
    </source>
</evidence>
<dbReference type="PANTHER" id="PTHR31898:SF1">
    <property type="entry name" value="TLC DOMAIN-CONTAINING PROTEIN 5"/>
    <property type="match status" value="1"/>
</dbReference>
<keyword evidence="9" id="KW-1185">Reference proteome</keyword>
<feature type="transmembrane region" description="Helical" evidence="6">
    <location>
        <begin position="70"/>
        <end position="92"/>
    </location>
</feature>
<protein>
    <recommendedName>
        <fullName evidence="7">TLC domain-containing protein</fullName>
    </recommendedName>
</protein>
<dbReference type="Pfam" id="PF03798">
    <property type="entry name" value="TRAM_LAG1_CLN8"/>
    <property type="match status" value="1"/>
</dbReference>
<dbReference type="OrthoDB" id="354307at2759"/>
<dbReference type="InterPro" id="IPR042512">
    <property type="entry name" value="TLCD5"/>
</dbReference>
<accession>U6L0E1</accession>
<reference evidence="8" key="2">
    <citation type="submission" date="2013-10" db="EMBL/GenBank/DDBJ databases">
        <authorList>
            <person name="Aslett M."/>
        </authorList>
    </citation>
    <scope>NUCLEOTIDE SEQUENCE [LARGE SCALE GENOMIC DNA]</scope>
    <source>
        <strain evidence="8">Houghton</strain>
    </source>
</reference>
<gene>
    <name evidence="8" type="ORF">ETH_00033240</name>
</gene>
<dbReference type="VEuPathDB" id="ToxoDB:ETH2_1000400"/>
<evidence type="ECO:0000256" key="2">
    <source>
        <dbReference type="ARBA" id="ARBA00022692"/>
    </source>
</evidence>
<keyword evidence="3 6" id="KW-1133">Transmembrane helix</keyword>
<keyword evidence="4 6" id="KW-0472">Membrane</keyword>
<evidence type="ECO:0000256" key="1">
    <source>
        <dbReference type="ARBA" id="ARBA00004141"/>
    </source>
</evidence>
<proteinExistence type="predicted"/>
<evidence type="ECO:0000256" key="3">
    <source>
        <dbReference type="ARBA" id="ARBA00022989"/>
    </source>
</evidence>
<feature type="compositionally biased region" description="Low complexity" evidence="5">
    <location>
        <begin position="236"/>
        <end position="261"/>
    </location>
</feature>
<dbReference type="VEuPathDB" id="ToxoDB:ETH_00033240"/>
<evidence type="ECO:0000259" key="7">
    <source>
        <dbReference type="Pfam" id="PF03798"/>
    </source>
</evidence>
<dbReference type="GeneID" id="25255714"/>
<dbReference type="InterPro" id="IPR006634">
    <property type="entry name" value="TLC-dom"/>
</dbReference>
<evidence type="ECO:0000256" key="6">
    <source>
        <dbReference type="SAM" id="Phobius"/>
    </source>
</evidence>
<dbReference type="OMA" id="ECAFPRH"/>
<dbReference type="RefSeq" id="XP_013233403.1">
    <property type="nucleotide sequence ID" value="XM_013377949.1"/>
</dbReference>
<feature type="transmembrane region" description="Helical" evidence="6">
    <location>
        <begin position="30"/>
        <end position="49"/>
    </location>
</feature>
<dbReference type="GO" id="GO:0016020">
    <property type="term" value="C:membrane"/>
    <property type="evidence" value="ECO:0007669"/>
    <property type="project" value="UniProtKB-SubCell"/>
</dbReference>
<dbReference type="Proteomes" id="UP000030747">
    <property type="component" value="Unassembled WGS sequence"/>
</dbReference>
<dbReference type="PANTHER" id="PTHR31898">
    <property type="entry name" value="TRANSMEMBRANE PROTEIN 136"/>
    <property type="match status" value="1"/>
</dbReference>
<name>U6L0E1_EIMTE</name>
<feature type="transmembrane region" description="Helical" evidence="6">
    <location>
        <begin position="292"/>
        <end position="313"/>
    </location>
</feature>
<evidence type="ECO:0000313" key="9">
    <source>
        <dbReference type="Proteomes" id="UP000030747"/>
    </source>
</evidence>
<sequence>MSSPVFAALLGSLATGDLPRLEAFSWDCLLVLPFFCLAHLGIWMLLQLVRRPALQRHFPLLQQGVWPRHGANRLCCILHSAVAFLWGFAVLYREGAFGRALGALGAPAVPGALPYFGSSISALQRPLLLYSLSFFVYDLVYVFIERDVATTLHHLGAVAAFITSFSRSVASADIVAGLTVGECSTPLLHLRYFARHYCTLAAEAKQRAPQKDFESAGESPASKGAPSGEETEDSPEGQTPAATPAAGSSAAAPMGPPEAASRGPPGGPTACVQVPPGIWGLSFVLLNRAAELLFVFTFITARALVAPAVTAATCVSARTPLLVKAMALTVCFISFYWIGQIFFLVYYRGSAGRQRRKKTV</sequence>
<comment type="subcellular location">
    <subcellularLocation>
        <location evidence="1">Membrane</location>
        <topology evidence="1">Multi-pass membrane protein</topology>
    </subcellularLocation>
</comment>
<feature type="domain" description="TLC" evidence="7">
    <location>
        <begin position="72"/>
        <end position="196"/>
    </location>
</feature>
<organism evidence="8 9">
    <name type="scientific">Eimeria tenella</name>
    <name type="common">Coccidian parasite</name>
    <dbReference type="NCBI Taxonomy" id="5802"/>
    <lineage>
        <taxon>Eukaryota</taxon>
        <taxon>Sar</taxon>
        <taxon>Alveolata</taxon>
        <taxon>Apicomplexa</taxon>
        <taxon>Conoidasida</taxon>
        <taxon>Coccidia</taxon>
        <taxon>Eucoccidiorida</taxon>
        <taxon>Eimeriorina</taxon>
        <taxon>Eimeriidae</taxon>
        <taxon>Eimeria</taxon>
    </lineage>
</organism>
<feature type="transmembrane region" description="Helical" evidence="6">
    <location>
        <begin position="127"/>
        <end position="144"/>
    </location>
</feature>
<evidence type="ECO:0000256" key="5">
    <source>
        <dbReference type="SAM" id="MobiDB-lite"/>
    </source>
</evidence>
<evidence type="ECO:0000256" key="4">
    <source>
        <dbReference type="ARBA" id="ARBA00023136"/>
    </source>
</evidence>
<feature type="region of interest" description="Disordered" evidence="5">
    <location>
        <begin position="209"/>
        <end position="267"/>
    </location>
</feature>
<feature type="transmembrane region" description="Helical" evidence="6">
    <location>
        <begin position="325"/>
        <end position="347"/>
    </location>
</feature>
<dbReference type="EMBL" id="HG675730">
    <property type="protein sequence ID" value="CDJ42653.1"/>
    <property type="molecule type" value="Genomic_DNA"/>
</dbReference>
<reference evidence="8" key="1">
    <citation type="submission" date="2013-10" db="EMBL/GenBank/DDBJ databases">
        <title>Genomic analysis of the causative agents of coccidiosis in chickens.</title>
        <authorList>
            <person name="Reid A.J."/>
            <person name="Blake D."/>
            <person name="Billington K."/>
            <person name="Browne H."/>
            <person name="Dunn M."/>
            <person name="Hung S."/>
            <person name="Kawahara F."/>
            <person name="Miranda-Saavedra D."/>
            <person name="Mourier T."/>
            <person name="Nagra H."/>
            <person name="Otto T.D."/>
            <person name="Rawlings N."/>
            <person name="Sanchez A."/>
            <person name="Sanders M."/>
            <person name="Subramaniam C."/>
            <person name="Tay Y."/>
            <person name="Dear P."/>
            <person name="Doerig C."/>
            <person name="Gruber A."/>
            <person name="Parkinson J."/>
            <person name="Shirley M."/>
            <person name="Wan K.L."/>
            <person name="Berriman M."/>
            <person name="Tomley F."/>
            <person name="Pain A."/>
        </authorList>
    </citation>
    <scope>NUCLEOTIDE SEQUENCE [LARGE SCALE GENOMIC DNA]</scope>
    <source>
        <strain evidence="8">Houghton</strain>
    </source>
</reference>
<dbReference type="AlphaFoldDB" id="U6L0E1"/>